<accession>A0A8K0I482</accession>
<comment type="caution">
    <text evidence="1">The sequence shown here is derived from an EMBL/GenBank/DDBJ whole genome shotgun (WGS) entry which is preliminary data.</text>
</comment>
<dbReference type="EMBL" id="CM017874">
    <property type="protein sequence ID" value="KAG1335453.1"/>
    <property type="molecule type" value="Genomic_DNA"/>
</dbReference>
<reference evidence="1" key="1">
    <citation type="journal article" date="2017" name="Gigascience">
        <title>The genome draft of coconut (Cocos nucifera).</title>
        <authorList>
            <person name="Xiao Y."/>
            <person name="Xu P."/>
            <person name="Fan H."/>
            <person name="Baudouin L."/>
            <person name="Xia W."/>
            <person name="Bocs S."/>
            <person name="Xu J."/>
            <person name="Li Q."/>
            <person name="Guo A."/>
            <person name="Zhou L."/>
            <person name="Li J."/>
            <person name="Wu Y."/>
            <person name="Ma Z."/>
            <person name="Armero A."/>
            <person name="Issali A.E."/>
            <person name="Liu N."/>
            <person name="Peng M."/>
            <person name="Yang Y."/>
        </authorList>
    </citation>
    <scope>NUCLEOTIDE SEQUENCE</scope>
    <source>
        <tissue evidence="1">Spear leaf of Hainan Tall coconut</tissue>
    </source>
</reference>
<protein>
    <submittedName>
        <fullName evidence="1">Uncharacterized protein</fullName>
    </submittedName>
</protein>
<evidence type="ECO:0000313" key="2">
    <source>
        <dbReference type="Proteomes" id="UP000797356"/>
    </source>
</evidence>
<dbReference type="Proteomes" id="UP000797356">
    <property type="component" value="Chromosome 3"/>
</dbReference>
<sequence>MDDTWRLLPVQGHLCPVCSTPYFPFCSPPSAFHRNRYASEHLRCFPPDVHPPFSQDPRFPRPLYDPPFRDSRAAPPMPFRMPGARGAEPWGRIPHPGYLLRSGFIQEEFLERENSRERMRVEELAMGNLPPPPRPYNRFGHDAMQNQYQSVGSDHGGYVGWNGPMLPRGPVFSLSASKCIRGILEFLMASTGLYLLKGRILKEGKYYPNDHQRINLAEKSFHGYPKHPQYSEMVPKDVHKPFEPETFTSVVQAGPGGGKQGGYLPLPAKSNSDVMAEEMLVLVYQPLFFRKGVVPFQDSNPLIDEEDAVGITVQSNITESKRRFCEQLHAERESFKAVFDRRGQCTRGLYDVEDE</sequence>
<reference evidence="1" key="2">
    <citation type="submission" date="2019-07" db="EMBL/GenBank/DDBJ databases">
        <authorList>
            <person name="Yang Y."/>
            <person name="Bocs S."/>
            <person name="Baudouin L."/>
        </authorList>
    </citation>
    <scope>NUCLEOTIDE SEQUENCE</scope>
    <source>
        <tissue evidence="1">Spear leaf of Hainan Tall coconut</tissue>
    </source>
</reference>
<name>A0A8K0I482_COCNU</name>
<keyword evidence="2" id="KW-1185">Reference proteome</keyword>
<dbReference type="OrthoDB" id="10617007at2759"/>
<organism evidence="1 2">
    <name type="scientific">Cocos nucifera</name>
    <name type="common">Coconut palm</name>
    <dbReference type="NCBI Taxonomy" id="13894"/>
    <lineage>
        <taxon>Eukaryota</taxon>
        <taxon>Viridiplantae</taxon>
        <taxon>Streptophyta</taxon>
        <taxon>Embryophyta</taxon>
        <taxon>Tracheophyta</taxon>
        <taxon>Spermatophyta</taxon>
        <taxon>Magnoliopsida</taxon>
        <taxon>Liliopsida</taxon>
        <taxon>Arecaceae</taxon>
        <taxon>Arecoideae</taxon>
        <taxon>Cocoseae</taxon>
        <taxon>Attaleinae</taxon>
        <taxon>Cocos</taxon>
    </lineage>
</organism>
<proteinExistence type="predicted"/>
<gene>
    <name evidence="1" type="ORF">COCNU_03G015720</name>
</gene>
<evidence type="ECO:0000313" key="1">
    <source>
        <dbReference type="EMBL" id="KAG1335453.1"/>
    </source>
</evidence>
<dbReference type="AlphaFoldDB" id="A0A8K0I482"/>